<dbReference type="InterPro" id="IPR036280">
    <property type="entry name" value="Multihaem_cyt_sf"/>
</dbReference>
<dbReference type="SUPFAM" id="SSF48695">
    <property type="entry name" value="Multiheme cytochromes"/>
    <property type="match status" value="1"/>
</dbReference>
<keyword evidence="2" id="KW-1185">Reference proteome</keyword>
<dbReference type="AlphaFoldDB" id="A0A5D3EGN4"/>
<protein>
    <submittedName>
        <fullName evidence="1">Uncharacterized protein</fullName>
    </submittedName>
</protein>
<evidence type="ECO:0000313" key="2">
    <source>
        <dbReference type="Proteomes" id="UP000324383"/>
    </source>
</evidence>
<evidence type="ECO:0000313" key="1">
    <source>
        <dbReference type="EMBL" id="TYK34215.1"/>
    </source>
</evidence>
<reference evidence="1 2" key="1">
    <citation type="submission" date="2019-07" db="EMBL/GenBank/DDBJ databases">
        <title>Draft Genome Sequences of Bacteroides pyogenes Strains Isolated from the Uterus Holstein Dairy Cows with Metritis.</title>
        <authorList>
            <person name="Cunha F."/>
            <person name="Galvao K.N."/>
            <person name="Jeon S.J."/>
            <person name="Jeong K.C."/>
        </authorList>
    </citation>
    <scope>NUCLEOTIDE SEQUENCE [LARGE SCALE GENOMIC DNA]</scope>
    <source>
        <strain evidence="1 2">KG-31</strain>
    </source>
</reference>
<organism evidence="1 2">
    <name type="scientific">Bacteroides pyogenes</name>
    <dbReference type="NCBI Taxonomy" id="310300"/>
    <lineage>
        <taxon>Bacteria</taxon>
        <taxon>Pseudomonadati</taxon>
        <taxon>Bacteroidota</taxon>
        <taxon>Bacteroidia</taxon>
        <taxon>Bacteroidales</taxon>
        <taxon>Bacteroidaceae</taxon>
        <taxon>Bacteroides</taxon>
    </lineage>
</organism>
<proteinExistence type="predicted"/>
<sequence>MKICPICHEEVEDSFEICWNCNYSFPEGKIIELPEGEDGGRSLDCLRCHTHMLYSGCYKFHEGFQTGMLGNLFELFQNKEAFDLYVCPRCGKVELFSPLK</sequence>
<gene>
    <name evidence="1" type="ORF">FNJ60_05585</name>
</gene>
<dbReference type="EMBL" id="VKLW01000009">
    <property type="protein sequence ID" value="TYK34215.1"/>
    <property type="molecule type" value="Genomic_DNA"/>
</dbReference>
<dbReference type="RefSeq" id="WP_148730345.1">
    <property type="nucleotide sequence ID" value="NZ_VKLW01000009.1"/>
</dbReference>
<accession>A0A5D3EGN4</accession>
<dbReference type="Proteomes" id="UP000324383">
    <property type="component" value="Unassembled WGS sequence"/>
</dbReference>
<comment type="caution">
    <text evidence="1">The sequence shown here is derived from an EMBL/GenBank/DDBJ whole genome shotgun (WGS) entry which is preliminary data.</text>
</comment>
<name>A0A5D3EGN4_9BACE</name>